<evidence type="ECO:0000256" key="11">
    <source>
        <dbReference type="SAM" id="Phobius"/>
    </source>
</evidence>
<feature type="domain" description="Cytochrome b561" evidence="12">
    <location>
        <begin position="49"/>
        <end position="270"/>
    </location>
</feature>
<evidence type="ECO:0000256" key="10">
    <source>
        <dbReference type="ARBA" id="ARBA00023136"/>
    </source>
</evidence>
<dbReference type="Pfam" id="PF03188">
    <property type="entry name" value="Cytochrom_B561"/>
    <property type="match status" value="1"/>
</dbReference>
<dbReference type="InterPro" id="IPR006593">
    <property type="entry name" value="Cyt_b561/ferric_Rdtase_TM"/>
</dbReference>
<keyword evidence="3" id="KW-0813">Transport</keyword>
<comment type="cofactor">
    <cofactor evidence="1">
        <name>heme b</name>
        <dbReference type="ChEBI" id="CHEBI:60344"/>
    </cofactor>
</comment>
<evidence type="ECO:0000256" key="5">
    <source>
        <dbReference type="ARBA" id="ARBA00022692"/>
    </source>
</evidence>
<dbReference type="GO" id="GO:0016491">
    <property type="term" value="F:oxidoreductase activity"/>
    <property type="evidence" value="ECO:0007669"/>
    <property type="project" value="InterPro"/>
</dbReference>
<keyword evidence="10 11" id="KW-0472">Membrane</keyword>
<name>A0A397A9Z1_APHAT</name>
<dbReference type="PROSITE" id="PS50939">
    <property type="entry name" value="CYTOCHROME_B561"/>
    <property type="match status" value="1"/>
</dbReference>
<evidence type="ECO:0000256" key="6">
    <source>
        <dbReference type="ARBA" id="ARBA00022723"/>
    </source>
</evidence>
<dbReference type="Gene3D" id="1.20.120.1770">
    <property type="match status" value="1"/>
</dbReference>
<feature type="transmembrane region" description="Helical" evidence="11">
    <location>
        <begin position="167"/>
        <end position="192"/>
    </location>
</feature>
<keyword evidence="9" id="KW-0408">Iron</keyword>
<dbReference type="GO" id="GO:0016020">
    <property type="term" value="C:membrane"/>
    <property type="evidence" value="ECO:0007669"/>
    <property type="project" value="UniProtKB-SubCell"/>
</dbReference>
<accession>A0A397A9Z1</accession>
<feature type="transmembrane region" description="Helical" evidence="11">
    <location>
        <begin position="204"/>
        <end position="229"/>
    </location>
</feature>
<sequence>MQPDKNVCVTRKYVKLKGCNDLPVVHYVVVLPFCFAAPLLAFLLVFVWMAFVMTSYTVQPDGTIVATPQAGFSWGYKSDLVFNWHPVLMSFGFLFCSSQGMLLLHAQRVDSIVPLAILVFVTKPFAHITNKLIHVACHSVSILSVTVGTIAIFRYHNEHGFHNLRSVHSWVGLTTLIAFGAQYIFGYVVYYFPGAAVPFRKQSMPFHIGVGLGVMGLIAMTFGACSQICDLTGTLHGANVSSYMASDCVLGSITAVSIALLFVALLLVVWVSKHPVEETIANSDIKIPFLK</sequence>
<keyword evidence="5 11" id="KW-0812">Transmembrane</keyword>
<dbReference type="PANTHER" id="PTHR10106:SF0">
    <property type="entry name" value="LD36721P"/>
    <property type="match status" value="1"/>
</dbReference>
<evidence type="ECO:0000256" key="3">
    <source>
        <dbReference type="ARBA" id="ARBA00022448"/>
    </source>
</evidence>
<keyword evidence="6" id="KW-0479">Metal-binding</keyword>
<dbReference type="InterPro" id="IPR043205">
    <property type="entry name" value="CYB561/CYBRD1-like"/>
</dbReference>
<evidence type="ECO:0000313" key="14">
    <source>
        <dbReference type="Proteomes" id="UP000265427"/>
    </source>
</evidence>
<keyword evidence="4" id="KW-0349">Heme</keyword>
<evidence type="ECO:0000256" key="4">
    <source>
        <dbReference type="ARBA" id="ARBA00022617"/>
    </source>
</evidence>
<comment type="subcellular location">
    <subcellularLocation>
        <location evidence="2">Membrane</location>
        <topology evidence="2">Multi-pass membrane protein</topology>
    </subcellularLocation>
</comment>
<evidence type="ECO:0000256" key="2">
    <source>
        <dbReference type="ARBA" id="ARBA00004141"/>
    </source>
</evidence>
<evidence type="ECO:0000256" key="1">
    <source>
        <dbReference type="ARBA" id="ARBA00001970"/>
    </source>
</evidence>
<feature type="transmembrane region" description="Helical" evidence="11">
    <location>
        <begin position="132"/>
        <end position="155"/>
    </location>
</feature>
<reference evidence="13 14" key="1">
    <citation type="submission" date="2018-08" db="EMBL/GenBank/DDBJ databases">
        <title>Aphanomyces genome sequencing and annotation.</title>
        <authorList>
            <person name="Minardi D."/>
            <person name="Oidtmann B."/>
            <person name="Van Der Giezen M."/>
            <person name="Studholme D.J."/>
        </authorList>
    </citation>
    <scope>NUCLEOTIDE SEQUENCE [LARGE SCALE GENOMIC DNA]</scope>
    <source>
        <strain evidence="13 14">Kv</strain>
    </source>
</reference>
<feature type="transmembrane region" description="Helical" evidence="11">
    <location>
        <begin position="24"/>
        <end position="51"/>
    </location>
</feature>
<keyword evidence="7" id="KW-0249">Electron transport</keyword>
<organism evidence="13 14">
    <name type="scientific">Aphanomyces astaci</name>
    <name type="common">Crayfish plague agent</name>
    <dbReference type="NCBI Taxonomy" id="112090"/>
    <lineage>
        <taxon>Eukaryota</taxon>
        <taxon>Sar</taxon>
        <taxon>Stramenopiles</taxon>
        <taxon>Oomycota</taxon>
        <taxon>Saprolegniomycetes</taxon>
        <taxon>Saprolegniales</taxon>
        <taxon>Verrucalvaceae</taxon>
        <taxon>Aphanomyces</taxon>
    </lineage>
</organism>
<dbReference type="GO" id="GO:0046872">
    <property type="term" value="F:metal ion binding"/>
    <property type="evidence" value="ECO:0007669"/>
    <property type="project" value="UniProtKB-KW"/>
</dbReference>
<dbReference type="EMBL" id="QUSZ01006770">
    <property type="protein sequence ID" value="RHY04623.1"/>
    <property type="molecule type" value="Genomic_DNA"/>
</dbReference>
<evidence type="ECO:0000256" key="8">
    <source>
        <dbReference type="ARBA" id="ARBA00022989"/>
    </source>
</evidence>
<dbReference type="Proteomes" id="UP000265427">
    <property type="component" value="Unassembled WGS sequence"/>
</dbReference>
<feature type="transmembrane region" description="Helical" evidence="11">
    <location>
        <begin position="84"/>
        <end position="104"/>
    </location>
</feature>
<feature type="transmembrane region" description="Helical" evidence="11">
    <location>
        <begin position="249"/>
        <end position="271"/>
    </location>
</feature>
<protein>
    <recommendedName>
        <fullName evidence="12">Cytochrome b561 domain-containing protein</fullName>
    </recommendedName>
</protein>
<evidence type="ECO:0000256" key="9">
    <source>
        <dbReference type="ARBA" id="ARBA00023004"/>
    </source>
</evidence>
<dbReference type="PANTHER" id="PTHR10106">
    <property type="entry name" value="CYTOCHROME B561-RELATED"/>
    <property type="match status" value="1"/>
</dbReference>
<gene>
    <name evidence="13" type="ORF">DYB36_007414</name>
</gene>
<evidence type="ECO:0000259" key="12">
    <source>
        <dbReference type="PROSITE" id="PS50939"/>
    </source>
</evidence>
<evidence type="ECO:0000313" key="13">
    <source>
        <dbReference type="EMBL" id="RHY04623.1"/>
    </source>
</evidence>
<dbReference type="VEuPathDB" id="FungiDB:H257_06522"/>
<dbReference type="AlphaFoldDB" id="A0A397A9Z1"/>
<proteinExistence type="predicted"/>
<evidence type="ECO:0000256" key="7">
    <source>
        <dbReference type="ARBA" id="ARBA00022982"/>
    </source>
</evidence>
<keyword evidence="8 11" id="KW-1133">Transmembrane helix</keyword>
<dbReference type="SMART" id="SM00665">
    <property type="entry name" value="B561"/>
    <property type="match status" value="1"/>
</dbReference>
<comment type="caution">
    <text evidence="13">The sequence shown here is derived from an EMBL/GenBank/DDBJ whole genome shotgun (WGS) entry which is preliminary data.</text>
</comment>